<evidence type="ECO:0000313" key="3">
    <source>
        <dbReference type="Proteomes" id="UP000007978"/>
    </source>
</evidence>
<organism evidence="2 3">
    <name type="scientific">Fusarium pseudograminearum (strain CS3096)</name>
    <name type="common">Wheat and barley crown-rot fungus</name>
    <dbReference type="NCBI Taxonomy" id="1028729"/>
    <lineage>
        <taxon>Eukaryota</taxon>
        <taxon>Fungi</taxon>
        <taxon>Dikarya</taxon>
        <taxon>Ascomycota</taxon>
        <taxon>Pezizomycotina</taxon>
        <taxon>Sordariomycetes</taxon>
        <taxon>Hypocreomycetidae</taxon>
        <taxon>Hypocreales</taxon>
        <taxon>Nectriaceae</taxon>
        <taxon>Fusarium</taxon>
    </lineage>
</organism>
<keyword evidence="1" id="KW-0812">Transmembrane</keyword>
<dbReference type="Proteomes" id="UP000007978">
    <property type="component" value="Chromosome 1"/>
</dbReference>
<comment type="caution">
    <text evidence="2">The sequence shown here is derived from an EMBL/GenBank/DDBJ whole genome shotgun (WGS) entry which is preliminary data.</text>
</comment>
<keyword evidence="3" id="KW-1185">Reference proteome</keyword>
<dbReference type="OrthoDB" id="4115096at2759"/>
<dbReference type="eggNOG" id="ENOG502SSRT">
    <property type="taxonomic scope" value="Eukaryota"/>
</dbReference>
<keyword evidence="1" id="KW-1133">Transmembrane helix</keyword>
<dbReference type="RefSeq" id="XP_009261443.1">
    <property type="nucleotide sequence ID" value="XM_009263168.1"/>
</dbReference>
<protein>
    <submittedName>
        <fullName evidence="2">Uncharacterized protein</fullName>
    </submittedName>
</protein>
<evidence type="ECO:0000256" key="1">
    <source>
        <dbReference type="SAM" id="Phobius"/>
    </source>
</evidence>
<sequence>MTDLNCNDLNATECLLRVTASILEQLKEDSSAFNWDPASFVVTLVIGIIAAAFAFFAIIQGFLAAGPGRHKCSKYAIGTWATLSKRKFDWSELRYRSIAQTPVIRIQNLLDKMKPPRDGASTRLEWNEDRFHPDLVFSKLQPIKKETSDYFPATWLRLLTHAGLHHPELWETNPQGTDYLPSDLAAAPAYSTIADLIIVASITAGRIQFNSTGQDIANKASIQGEYLDLNFRSHPLLGVYAAIDQARPFKNDLFKDYMRGMYDRPPANKLLAKVAYGQGCLQSVRHLTVPSFIHTPPIQSVRWSAERMEIISVSLNRAIYRSRCGCETRRISQEEVVRNHRKVMFECCYAERLGAFDCDYEEYDPLKIGDGDISILAAAVPRTRINLFPKRLANIGDKFIFLVIQSRYCMKADVSLRENMIGGGGPGTNTAPGLGRQSRRGFRVDKNLKDYSFKYTISLGRPESIRTTRMYFIDDNMIRGEIDRIDSWIEDNEQNDLMVCRIKALAFTTATCKQMYQGTQGVRRWPTECDITREERGNIDETINSHGEITPNSLSSITNLISLQVRKLQDYDHNRQSEMLSVDEYFTNSCKGKEGLSEWAPGGRTFRFLEYMENIMELWEKDGDSFKYPTEQVQHYLDDLLVYRATLIYMLLSQAADNSHILSNPEYYKLIPVI</sequence>
<feature type="transmembrane region" description="Helical" evidence="1">
    <location>
        <begin position="40"/>
        <end position="65"/>
    </location>
</feature>
<dbReference type="GeneID" id="20368668"/>
<dbReference type="EMBL" id="AFNW01000328">
    <property type="protein sequence ID" value="EKJ69735.1"/>
    <property type="molecule type" value="Genomic_DNA"/>
</dbReference>
<gene>
    <name evidence="2" type="ORF">FPSE_10051</name>
</gene>
<dbReference type="KEGG" id="fpu:FPSE_10051"/>
<keyword evidence="1" id="KW-0472">Membrane</keyword>
<proteinExistence type="predicted"/>
<dbReference type="AlphaFoldDB" id="K3VXZ0"/>
<name>K3VXZ0_FUSPC</name>
<accession>K3VXZ0</accession>
<reference evidence="2 3" key="1">
    <citation type="journal article" date="2012" name="PLoS Pathog.">
        <title>Comparative pathogenomics reveals horizontally acquired novel virulence genes in fungi infecting cereal hosts.</title>
        <authorList>
            <person name="Gardiner D.M."/>
            <person name="McDonald M.C."/>
            <person name="Covarelli L."/>
            <person name="Solomon P.S."/>
            <person name="Rusu A.G."/>
            <person name="Marshall M."/>
            <person name="Kazan K."/>
            <person name="Chakraborty S."/>
            <person name="McDonald B.A."/>
            <person name="Manners J.M."/>
        </authorList>
    </citation>
    <scope>NUCLEOTIDE SEQUENCE [LARGE SCALE GENOMIC DNA]</scope>
    <source>
        <strain evidence="2 3">CS3096</strain>
    </source>
</reference>
<dbReference type="HOGENOM" id="CLU_416831_0_0_1"/>
<evidence type="ECO:0000313" key="2">
    <source>
        <dbReference type="EMBL" id="EKJ69735.1"/>
    </source>
</evidence>